<accession>A0A5D2F156</accession>
<dbReference type="AlphaFoldDB" id="A0A5D2F156"/>
<dbReference type="Proteomes" id="UP000323506">
    <property type="component" value="Chromosome A10"/>
</dbReference>
<evidence type="ECO:0000313" key="2">
    <source>
        <dbReference type="EMBL" id="TYG99794.1"/>
    </source>
</evidence>
<evidence type="ECO:0000256" key="1">
    <source>
        <dbReference type="SAM" id="MobiDB-lite"/>
    </source>
</evidence>
<dbReference type="EMBL" id="CM017697">
    <property type="protein sequence ID" value="TYG99794.1"/>
    <property type="molecule type" value="Genomic_DNA"/>
</dbReference>
<proteinExistence type="predicted"/>
<gene>
    <name evidence="2" type="ORF">ES288_A10G224600v1</name>
</gene>
<evidence type="ECO:0000313" key="3">
    <source>
        <dbReference type="Proteomes" id="UP000323506"/>
    </source>
</evidence>
<sequence length="93" mass="10169">INWEINPCPQNAAFSSSIPFSAWPTQGPHPMRLHPSWLMAREQRKREASLGSISTPEKGSPMVETASCVRSTKAGGHFGASVPGEFTFERSAR</sequence>
<protein>
    <submittedName>
        <fullName evidence="2">Uncharacterized protein</fullName>
    </submittedName>
</protein>
<reference evidence="2 3" key="1">
    <citation type="submission" date="2019-06" db="EMBL/GenBank/DDBJ databases">
        <title>WGS assembly of Gossypium darwinii.</title>
        <authorList>
            <person name="Chen Z.J."/>
            <person name="Sreedasyam A."/>
            <person name="Ando A."/>
            <person name="Song Q."/>
            <person name="De L."/>
            <person name="Hulse-Kemp A."/>
            <person name="Ding M."/>
            <person name="Ye W."/>
            <person name="Kirkbride R."/>
            <person name="Jenkins J."/>
            <person name="Plott C."/>
            <person name="Lovell J."/>
            <person name="Lin Y.-M."/>
            <person name="Vaughn R."/>
            <person name="Liu B."/>
            <person name="Li W."/>
            <person name="Simpson S."/>
            <person name="Scheffler B."/>
            <person name="Saski C."/>
            <person name="Grover C."/>
            <person name="Hu G."/>
            <person name="Conover J."/>
            <person name="Carlson J."/>
            <person name="Shu S."/>
            <person name="Boston L."/>
            <person name="Williams M."/>
            <person name="Peterson D."/>
            <person name="Mcgee K."/>
            <person name="Jones D."/>
            <person name="Wendel J."/>
            <person name="Stelly D."/>
            <person name="Grimwood J."/>
            <person name="Schmutz J."/>
        </authorList>
    </citation>
    <scope>NUCLEOTIDE SEQUENCE [LARGE SCALE GENOMIC DNA]</scope>
    <source>
        <strain evidence="2">1808015.09</strain>
    </source>
</reference>
<feature type="region of interest" description="Disordered" evidence="1">
    <location>
        <begin position="44"/>
        <end position="65"/>
    </location>
</feature>
<name>A0A5D2F156_GOSDA</name>
<keyword evidence="3" id="KW-1185">Reference proteome</keyword>
<organism evidence="2 3">
    <name type="scientific">Gossypium darwinii</name>
    <name type="common">Darwin's cotton</name>
    <name type="synonym">Gossypium barbadense var. darwinii</name>
    <dbReference type="NCBI Taxonomy" id="34276"/>
    <lineage>
        <taxon>Eukaryota</taxon>
        <taxon>Viridiplantae</taxon>
        <taxon>Streptophyta</taxon>
        <taxon>Embryophyta</taxon>
        <taxon>Tracheophyta</taxon>
        <taxon>Spermatophyta</taxon>
        <taxon>Magnoliopsida</taxon>
        <taxon>eudicotyledons</taxon>
        <taxon>Gunneridae</taxon>
        <taxon>Pentapetalae</taxon>
        <taxon>rosids</taxon>
        <taxon>malvids</taxon>
        <taxon>Malvales</taxon>
        <taxon>Malvaceae</taxon>
        <taxon>Malvoideae</taxon>
        <taxon>Gossypium</taxon>
    </lineage>
</organism>
<feature type="non-terminal residue" evidence="2">
    <location>
        <position position="1"/>
    </location>
</feature>